<dbReference type="InterPro" id="IPR036908">
    <property type="entry name" value="RlpA-like_sf"/>
</dbReference>
<protein>
    <recommendedName>
        <fullName evidence="5">Chitin-binding type-1 domain-containing protein</fullName>
    </recommendedName>
</protein>
<feature type="domain" description="Chitin-binding type-1" evidence="5">
    <location>
        <begin position="16"/>
        <end position="69"/>
    </location>
</feature>
<feature type="disulfide bond" evidence="3">
    <location>
        <begin position="104"/>
        <end position="118"/>
    </location>
</feature>
<dbReference type="Gene3D" id="2.40.40.10">
    <property type="entry name" value="RlpA-like domain"/>
    <property type="match status" value="1"/>
</dbReference>
<dbReference type="CDD" id="cd22191">
    <property type="entry name" value="DPBB_RlpA_EXP_N-like"/>
    <property type="match status" value="1"/>
</dbReference>
<dbReference type="Proteomes" id="UP000663828">
    <property type="component" value="Unassembled WGS sequence"/>
</dbReference>
<evidence type="ECO:0000313" key="8">
    <source>
        <dbReference type="Proteomes" id="UP000663828"/>
    </source>
</evidence>
<dbReference type="EMBL" id="CAJNOR010001242">
    <property type="protein sequence ID" value="CAF1105141.1"/>
    <property type="molecule type" value="Genomic_DNA"/>
</dbReference>
<evidence type="ECO:0000256" key="2">
    <source>
        <dbReference type="ARBA" id="ARBA00023157"/>
    </source>
</evidence>
<sequence length="282" mass="29071">MIAISLLLISLVSSVAGNCLVGARCGTGLCCSAFGFCGAGAGYCGGGVAAVYPTRDCRVVGCAAGYCCSPYGYCGTTAPYCGGAVAPAPATGNCRVTGCPAGTCCSQYGYCGTTAAHCGAVAYGNCGYTACGTGLCCTRYGYCGAYGTYCAVQKSSSVSEPASIEGEFQGQATYYNETQVGSDYSSCGTERSRSLDEEDQKIYTAALNQIQFDPYTVDGIASKNPICEKKALVKGPQGEIVVRFVDRCPQCLEGDIALTEEAFLAVNGELGTGRTNIEWKFI</sequence>
<feature type="disulfide bond" evidence="3">
    <location>
        <begin position="99"/>
        <end position="111"/>
    </location>
</feature>
<dbReference type="AlphaFoldDB" id="A0A814PAT4"/>
<evidence type="ECO:0000256" key="3">
    <source>
        <dbReference type="PROSITE-ProRule" id="PRU00261"/>
    </source>
</evidence>
<dbReference type="PANTHER" id="PTHR47849:SF12">
    <property type="match status" value="1"/>
</dbReference>
<comment type="caution">
    <text evidence="6">The sequence shown here is derived from an EMBL/GenBank/DDBJ whole genome shotgun (WGS) entry which is preliminary data.</text>
</comment>
<evidence type="ECO:0000256" key="1">
    <source>
        <dbReference type="ARBA" id="ARBA00022669"/>
    </source>
</evidence>
<feature type="disulfide bond" evidence="3">
    <location>
        <begin position="30"/>
        <end position="44"/>
    </location>
</feature>
<dbReference type="InterPro" id="IPR018371">
    <property type="entry name" value="Chitin-binding_1_CS"/>
</dbReference>
<dbReference type="Gene3D" id="3.30.60.10">
    <property type="entry name" value="Endochitinase-like"/>
    <property type="match status" value="3"/>
</dbReference>
<keyword evidence="4" id="KW-0732">Signal</keyword>
<dbReference type="SUPFAM" id="SSF57016">
    <property type="entry name" value="Plant lectins/antimicrobial peptides"/>
    <property type="match status" value="3"/>
</dbReference>
<feature type="chain" id="PRO_5036225508" description="Chitin-binding type-1 domain-containing protein" evidence="4">
    <location>
        <begin position="18"/>
        <end position="282"/>
    </location>
</feature>
<dbReference type="SUPFAM" id="SSF50685">
    <property type="entry name" value="Barwin-like endoglucanases"/>
    <property type="match status" value="1"/>
</dbReference>
<reference evidence="6" key="1">
    <citation type="submission" date="2021-02" db="EMBL/GenBank/DDBJ databases">
        <authorList>
            <person name="Nowell W R."/>
        </authorList>
    </citation>
    <scope>NUCLEOTIDE SEQUENCE</scope>
</reference>
<dbReference type="Proteomes" id="UP000663852">
    <property type="component" value="Unassembled WGS sequence"/>
</dbReference>
<dbReference type="GO" id="GO:0008061">
    <property type="term" value="F:chitin binding"/>
    <property type="evidence" value="ECO:0007669"/>
    <property type="project" value="UniProtKB-UniRule"/>
</dbReference>
<keyword evidence="8" id="KW-1185">Reference proteome</keyword>
<evidence type="ECO:0000256" key="4">
    <source>
        <dbReference type="SAM" id="SignalP"/>
    </source>
</evidence>
<dbReference type="PROSITE" id="PS00026">
    <property type="entry name" value="CHIT_BIND_I_1"/>
    <property type="match status" value="1"/>
</dbReference>
<dbReference type="PROSITE" id="PS50941">
    <property type="entry name" value="CHIT_BIND_I_2"/>
    <property type="match status" value="2"/>
</dbReference>
<keyword evidence="1 3" id="KW-0147">Chitin-binding</keyword>
<keyword evidence="2 3" id="KW-1015">Disulfide bond</keyword>
<feature type="signal peptide" evidence="4">
    <location>
        <begin position="1"/>
        <end position="17"/>
    </location>
</feature>
<dbReference type="InterPro" id="IPR036861">
    <property type="entry name" value="Endochitinase-like_sf"/>
</dbReference>
<dbReference type="Pfam" id="PF00187">
    <property type="entry name" value="Chitin_bind_1"/>
    <property type="match status" value="1"/>
</dbReference>
<evidence type="ECO:0000313" key="6">
    <source>
        <dbReference type="EMBL" id="CAF1105141.1"/>
    </source>
</evidence>
<dbReference type="CDD" id="cd00035">
    <property type="entry name" value="ChtBD1"/>
    <property type="match status" value="1"/>
</dbReference>
<dbReference type="InterPro" id="IPR001002">
    <property type="entry name" value="Chitin-bd_1"/>
</dbReference>
<feature type="domain" description="Chitin-binding type-1" evidence="5">
    <location>
        <begin position="78"/>
        <end position="133"/>
    </location>
</feature>
<accession>A0A814PAT4</accession>
<comment type="caution">
    <text evidence="3">Lacks conserved residue(s) required for the propagation of feature annotation.</text>
</comment>
<dbReference type="OrthoDB" id="406505at2759"/>
<evidence type="ECO:0000259" key="5">
    <source>
        <dbReference type="PROSITE" id="PS50941"/>
    </source>
</evidence>
<feature type="disulfide bond" evidence="3">
    <location>
        <begin position="25"/>
        <end position="37"/>
    </location>
</feature>
<dbReference type="EMBL" id="CAJNOJ010000113">
    <property type="protein sequence ID" value="CAF1138772.1"/>
    <property type="molecule type" value="Genomic_DNA"/>
</dbReference>
<proteinExistence type="predicted"/>
<evidence type="ECO:0000313" key="7">
    <source>
        <dbReference type="EMBL" id="CAF1138772.1"/>
    </source>
</evidence>
<dbReference type="SMART" id="SM00270">
    <property type="entry name" value="ChtBD1"/>
    <property type="match status" value="4"/>
</dbReference>
<dbReference type="PANTHER" id="PTHR47849">
    <property type="entry name" value="CHITIN-BINDING LECTIN 1"/>
    <property type="match status" value="1"/>
</dbReference>
<gene>
    <name evidence="7" type="ORF">EDS130_LOCUS21966</name>
    <name evidence="6" type="ORF">XAT740_LOCUS18567</name>
</gene>
<name>A0A814PAT4_ADIRI</name>
<organism evidence="6 8">
    <name type="scientific">Adineta ricciae</name>
    <name type="common">Rotifer</name>
    <dbReference type="NCBI Taxonomy" id="249248"/>
    <lineage>
        <taxon>Eukaryota</taxon>
        <taxon>Metazoa</taxon>
        <taxon>Spiralia</taxon>
        <taxon>Gnathifera</taxon>
        <taxon>Rotifera</taxon>
        <taxon>Eurotatoria</taxon>
        <taxon>Bdelloidea</taxon>
        <taxon>Adinetida</taxon>
        <taxon>Adinetidae</taxon>
        <taxon>Adineta</taxon>
    </lineage>
</organism>